<feature type="non-terminal residue" evidence="8">
    <location>
        <position position="1"/>
    </location>
</feature>
<dbReference type="STRING" id="1661398.A0A482VRH2"/>
<dbReference type="GO" id="GO:0035248">
    <property type="term" value="F:alpha-1,4-N-acetylgalactosaminyltransferase activity"/>
    <property type="evidence" value="ECO:0007669"/>
    <property type="project" value="TreeGrafter"/>
</dbReference>
<dbReference type="GO" id="GO:0006688">
    <property type="term" value="P:glycosphingolipid biosynthetic process"/>
    <property type="evidence" value="ECO:0007669"/>
    <property type="project" value="TreeGrafter"/>
</dbReference>
<dbReference type="OrthoDB" id="409543at2759"/>
<dbReference type="PANTHER" id="PTHR12042">
    <property type="entry name" value="LACTOSYLCERAMIDE 4-ALPHA-GALACTOSYLTRANSFERASE ALPHA- 1,4-GALACTOSYLTRANSFERASE"/>
    <property type="match status" value="1"/>
</dbReference>
<comment type="subcellular location">
    <subcellularLocation>
        <location evidence="1">Golgi apparatus membrane</location>
        <topology evidence="1">Single-pass type II membrane protein</topology>
    </subcellularLocation>
</comment>
<organism evidence="8 9">
    <name type="scientific">Asbolus verrucosus</name>
    <name type="common">Desert ironclad beetle</name>
    <dbReference type="NCBI Taxonomy" id="1661398"/>
    <lineage>
        <taxon>Eukaryota</taxon>
        <taxon>Metazoa</taxon>
        <taxon>Ecdysozoa</taxon>
        <taxon>Arthropoda</taxon>
        <taxon>Hexapoda</taxon>
        <taxon>Insecta</taxon>
        <taxon>Pterygota</taxon>
        <taxon>Neoptera</taxon>
        <taxon>Endopterygota</taxon>
        <taxon>Coleoptera</taxon>
        <taxon>Polyphaga</taxon>
        <taxon>Cucujiformia</taxon>
        <taxon>Tenebrionidae</taxon>
        <taxon>Pimeliinae</taxon>
        <taxon>Asbolus</taxon>
    </lineage>
</organism>
<dbReference type="Pfam" id="PF04488">
    <property type="entry name" value="Gly_transf_sug"/>
    <property type="match status" value="1"/>
</dbReference>
<name>A0A482VRH2_ASBVE</name>
<accession>A0A482VRH2</accession>
<proteinExistence type="inferred from homology"/>
<evidence type="ECO:0000313" key="8">
    <source>
        <dbReference type="EMBL" id="RZC35541.1"/>
    </source>
</evidence>
<dbReference type="SUPFAM" id="SSF53448">
    <property type="entry name" value="Nucleotide-diphospho-sugar transferases"/>
    <property type="match status" value="1"/>
</dbReference>
<evidence type="ECO:0000256" key="5">
    <source>
        <dbReference type="ARBA" id="ARBA00023034"/>
    </source>
</evidence>
<dbReference type="InterPro" id="IPR051981">
    <property type="entry name" value="Glycosyltransf_32"/>
</dbReference>
<gene>
    <name evidence="8" type="ORF">BDFB_014092</name>
</gene>
<dbReference type="GO" id="GO:0000139">
    <property type="term" value="C:Golgi membrane"/>
    <property type="evidence" value="ECO:0007669"/>
    <property type="project" value="UniProtKB-SubCell"/>
</dbReference>
<evidence type="ECO:0000256" key="3">
    <source>
        <dbReference type="ARBA" id="ARBA00022676"/>
    </source>
</evidence>
<evidence type="ECO:0000256" key="1">
    <source>
        <dbReference type="ARBA" id="ARBA00004323"/>
    </source>
</evidence>
<dbReference type="EMBL" id="QDEB01069922">
    <property type="protein sequence ID" value="RZC35541.1"/>
    <property type="molecule type" value="Genomic_DNA"/>
</dbReference>
<evidence type="ECO:0000256" key="6">
    <source>
        <dbReference type="ARBA" id="ARBA00023136"/>
    </source>
</evidence>
<evidence type="ECO:0000259" key="7">
    <source>
        <dbReference type="Pfam" id="PF04572"/>
    </source>
</evidence>
<dbReference type="AlphaFoldDB" id="A0A482VRH2"/>
<comment type="similarity">
    <text evidence="2">Belongs to the glycosyltransferase 32 family.</text>
</comment>
<dbReference type="InterPro" id="IPR029044">
    <property type="entry name" value="Nucleotide-diphossugar_trans"/>
</dbReference>
<sequence>PRRYPVNSIQCHLFKTKTLPDISREDVPEKSIFFHETSCSSDLSGKIVISSRQACSVESAAKLNPNFGVYLLYLSPGTLKFEGSESDRFLQALLTYRNVKIRHLDFETYVENSPVERLFKEGKIERSEYAISHVSDVLRYLTLWKYGGIYLDLDLVVIKSLEKLPFNYAGAESTSFVAAGVVSFTQKGMGHHLATLCLKDLEFNFNGKKWGNNGPGVITRLSRFICATNNTEEMTKKKCLGDFRVYPSETFYPVIYQDWSMYFDVYSVKKAKNLTKNSYVVHVWNKLSSKKKVPVNVEVPYTFFARKYCPKVFRECEENF</sequence>
<protein>
    <submittedName>
        <fullName evidence="8">Lactosylceramide 4-alpha-galactosyltransferase</fullName>
    </submittedName>
</protein>
<dbReference type="InterPro" id="IPR007577">
    <property type="entry name" value="GlycoTrfase_DXD_sugar-bd_CS"/>
</dbReference>
<dbReference type="Gene3D" id="3.90.550.20">
    <property type="match status" value="1"/>
</dbReference>
<keyword evidence="3 8" id="KW-0328">Glycosyltransferase</keyword>
<evidence type="ECO:0000313" key="9">
    <source>
        <dbReference type="Proteomes" id="UP000292052"/>
    </source>
</evidence>
<keyword evidence="6" id="KW-0472">Membrane</keyword>
<dbReference type="Pfam" id="PF04572">
    <property type="entry name" value="Gb3_synth"/>
    <property type="match status" value="1"/>
</dbReference>
<dbReference type="PANTHER" id="PTHR12042:SF21">
    <property type="entry name" value="ALPHA1,4-GALACTOSYLTRANSFERASE 1-RELATED"/>
    <property type="match status" value="1"/>
</dbReference>
<dbReference type="Proteomes" id="UP000292052">
    <property type="component" value="Unassembled WGS sequence"/>
</dbReference>
<reference evidence="8 9" key="1">
    <citation type="submission" date="2017-03" db="EMBL/GenBank/DDBJ databases">
        <title>Genome of the blue death feigning beetle - Asbolus verrucosus.</title>
        <authorList>
            <person name="Rider S.D."/>
        </authorList>
    </citation>
    <scope>NUCLEOTIDE SEQUENCE [LARGE SCALE GENOMIC DNA]</scope>
    <source>
        <strain evidence="8">Butters</strain>
        <tissue evidence="8">Head and leg muscle</tissue>
    </source>
</reference>
<evidence type="ECO:0000256" key="2">
    <source>
        <dbReference type="ARBA" id="ARBA00009003"/>
    </source>
</evidence>
<dbReference type="InterPro" id="IPR007652">
    <property type="entry name" value="A1-4-GlycosylTfrase_dom"/>
</dbReference>
<keyword evidence="9" id="KW-1185">Reference proteome</keyword>
<keyword evidence="4 8" id="KW-0808">Transferase</keyword>
<feature type="domain" description="Alpha 1,4-glycosyltransferase" evidence="7">
    <location>
        <begin position="188"/>
        <end position="314"/>
    </location>
</feature>
<comment type="caution">
    <text evidence="8">The sequence shown here is derived from an EMBL/GenBank/DDBJ whole genome shotgun (WGS) entry which is preliminary data.</text>
</comment>
<keyword evidence="5" id="KW-0333">Golgi apparatus</keyword>
<evidence type="ECO:0000256" key="4">
    <source>
        <dbReference type="ARBA" id="ARBA00022679"/>
    </source>
</evidence>